<dbReference type="GO" id="GO:0030973">
    <property type="term" value="F:molybdate ion binding"/>
    <property type="evidence" value="ECO:0007669"/>
    <property type="project" value="TreeGrafter"/>
</dbReference>
<dbReference type="EMBL" id="JAVDYB010000001">
    <property type="protein sequence ID" value="MDR7277860.1"/>
    <property type="molecule type" value="Genomic_DNA"/>
</dbReference>
<dbReference type="InterPro" id="IPR002035">
    <property type="entry name" value="VWF_A"/>
</dbReference>
<dbReference type="InterPro" id="IPR036465">
    <property type="entry name" value="vWFA_dom_sf"/>
</dbReference>
<accession>A0AAE4CDT1</accession>
<dbReference type="AlphaFoldDB" id="A0AAE4CDT1"/>
<dbReference type="RefSeq" id="WP_310370408.1">
    <property type="nucleotide sequence ID" value="NZ_JAVDYB010000001.1"/>
</dbReference>
<keyword evidence="4" id="KW-1185">Reference proteome</keyword>
<feature type="domain" description="VWFA" evidence="2">
    <location>
        <begin position="346"/>
        <end position="528"/>
    </location>
</feature>
<dbReference type="GO" id="GO:0015689">
    <property type="term" value="P:molybdate ion transport"/>
    <property type="evidence" value="ECO:0007669"/>
    <property type="project" value="TreeGrafter"/>
</dbReference>
<dbReference type="PROSITE" id="PS51257">
    <property type="entry name" value="PROKAR_LIPOPROTEIN"/>
    <property type="match status" value="1"/>
</dbReference>
<dbReference type="PANTHER" id="PTHR30632:SF0">
    <property type="entry name" value="SULFATE-BINDING PROTEIN"/>
    <property type="match status" value="1"/>
</dbReference>
<evidence type="ECO:0000313" key="4">
    <source>
        <dbReference type="Proteomes" id="UP001183643"/>
    </source>
</evidence>
<dbReference type="Pfam" id="PF13531">
    <property type="entry name" value="SBP_bac_11"/>
    <property type="match status" value="1"/>
</dbReference>
<dbReference type="Pfam" id="PF13519">
    <property type="entry name" value="VWA_2"/>
    <property type="match status" value="1"/>
</dbReference>
<keyword evidence="1" id="KW-0732">Signal</keyword>
<evidence type="ECO:0000256" key="1">
    <source>
        <dbReference type="SAM" id="SignalP"/>
    </source>
</evidence>
<reference evidence="3" key="1">
    <citation type="submission" date="2023-07" db="EMBL/GenBank/DDBJ databases">
        <title>Sequencing the genomes of 1000 actinobacteria strains.</title>
        <authorList>
            <person name="Klenk H.-P."/>
        </authorList>
    </citation>
    <scope>NUCLEOTIDE SEQUENCE</scope>
    <source>
        <strain evidence="3">DSM 44707</strain>
    </source>
</reference>
<evidence type="ECO:0000259" key="2">
    <source>
        <dbReference type="PROSITE" id="PS50234"/>
    </source>
</evidence>
<dbReference type="SUPFAM" id="SSF53300">
    <property type="entry name" value="vWA-like"/>
    <property type="match status" value="1"/>
</dbReference>
<dbReference type="SUPFAM" id="SSF53850">
    <property type="entry name" value="Periplasmic binding protein-like II"/>
    <property type="match status" value="1"/>
</dbReference>
<gene>
    <name evidence="3" type="ORF">J2S41_004638</name>
</gene>
<organism evidence="3 4">
    <name type="scientific">Catenuloplanes atrovinosus</name>
    <dbReference type="NCBI Taxonomy" id="137266"/>
    <lineage>
        <taxon>Bacteria</taxon>
        <taxon>Bacillati</taxon>
        <taxon>Actinomycetota</taxon>
        <taxon>Actinomycetes</taxon>
        <taxon>Micromonosporales</taxon>
        <taxon>Micromonosporaceae</taxon>
        <taxon>Catenuloplanes</taxon>
    </lineage>
</organism>
<dbReference type="Proteomes" id="UP001183643">
    <property type="component" value="Unassembled WGS sequence"/>
</dbReference>
<dbReference type="SMART" id="SM00327">
    <property type="entry name" value="VWA"/>
    <property type="match status" value="1"/>
</dbReference>
<sequence length="535" mass="56911">MIRRVLAAALAASLLAACTSTPGAETPTGPENLSGPAATLRVLAGSELADLEPILRDAAAATGVSVKFDFIGSLEGAEKVASGRADGAYDAVWFSSNRYLEMEPEAKSRLGASERIMSSPVVLGLRTSAAQRLGWANRAVTWSEIATAASRRDFSFAMTDPSASNTGFSTLVAVASALDGSGRALDAAAIERVSGPVNGFFKAHRLNAGSSDWLVDEFVARSGGGPDGLFTYESSLIALNRERKLPEQLTIVYPSDGVVTADYPLTVLANAPEQARDAHRRLTTWLRGADVQQRIGADTARRPALPGVPLPEGLPESPVELPFPETQTSLKALLTAYNDELRRPSRTVYVLDVSGSMDGDRIAALKTALSGLTGVNTSLTGEFCRFRSREDVVLLPFSQAPQTARTFTVDAADPQPSRDAIRAAIDALEVGGDTAVYDSLVAAYASLDAAADRDRFVSIVLMTDGESNRGRDLAAFQRFLKDRGDAAVATPVFPILFGEAAEQEMREVASATRGQTWDARDGDLTRAFCQIRGYQ</sequence>
<protein>
    <submittedName>
        <fullName evidence="3">Ca-activated chloride channel family protein</fullName>
    </submittedName>
</protein>
<comment type="caution">
    <text evidence="3">The sequence shown here is derived from an EMBL/GenBank/DDBJ whole genome shotgun (WGS) entry which is preliminary data.</text>
</comment>
<feature type="chain" id="PRO_5042282828" evidence="1">
    <location>
        <begin position="25"/>
        <end position="535"/>
    </location>
</feature>
<evidence type="ECO:0000313" key="3">
    <source>
        <dbReference type="EMBL" id="MDR7277860.1"/>
    </source>
</evidence>
<dbReference type="InterPro" id="IPR050682">
    <property type="entry name" value="ModA/WtpA"/>
</dbReference>
<proteinExistence type="predicted"/>
<feature type="signal peptide" evidence="1">
    <location>
        <begin position="1"/>
        <end position="24"/>
    </location>
</feature>
<dbReference type="PROSITE" id="PS50234">
    <property type="entry name" value="VWFA"/>
    <property type="match status" value="1"/>
</dbReference>
<dbReference type="PANTHER" id="PTHR30632">
    <property type="entry name" value="MOLYBDATE-BINDING PERIPLASMIC PROTEIN"/>
    <property type="match status" value="1"/>
</dbReference>
<name>A0AAE4CDT1_9ACTN</name>
<dbReference type="Gene3D" id="3.40.50.410">
    <property type="entry name" value="von Willebrand factor, type A domain"/>
    <property type="match status" value="1"/>
</dbReference>
<dbReference type="CDD" id="cd00198">
    <property type="entry name" value="vWFA"/>
    <property type="match status" value="1"/>
</dbReference>